<evidence type="ECO:0000313" key="7">
    <source>
        <dbReference type="EMBL" id="SDT86217.1"/>
    </source>
</evidence>
<keyword evidence="3" id="KW-0998">Cell outer membrane</keyword>
<dbReference type="InterPro" id="IPR006664">
    <property type="entry name" value="OMP_bac"/>
</dbReference>
<dbReference type="EMBL" id="FNLL01000002">
    <property type="protein sequence ID" value="SDT86217.1"/>
    <property type="molecule type" value="Genomic_DNA"/>
</dbReference>
<dbReference type="PRINTS" id="PR01021">
    <property type="entry name" value="OMPADOMAIN"/>
</dbReference>
<feature type="signal peptide" evidence="5">
    <location>
        <begin position="1"/>
        <end position="22"/>
    </location>
</feature>
<evidence type="ECO:0000256" key="1">
    <source>
        <dbReference type="ARBA" id="ARBA00004442"/>
    </source>
</evidence>
<sequence>MQNKITLKLMPLFFFIIFLGCAANTTPPVVDKNVIKTASKEFHRFDFKENQPVNTKEFVKKVDNFTVIFDPSASMTETYTPSNDCIACHTDHQHPEYAENHAVKHGGLEFADEDKRQYAMECNRCHQNLLYSKFKFAKELTKGFNQAIPDLDFTGTIRTFGYPVYTNFEYGLKENDNTKFLNYNKNEYAHAIDKILDADGVSPLAPTLKATGKDWYNHKGKIAVIIISDGKDMGEKEVLTAQDLKAKYEEDICIYTILIGKDPSGKKVMDRIAMSGQCGLAINGDDLLDKEKMVQFVHEIFLTRVQPDSDGDGVTDDRDDCPGTKPGLKVDENGCWDLVLQADVLFDFDKHILKPEGITALEQVVALLKRHSFLDLHISGHTDNFGSMKYNIKLSRQRAQTGFDYLKKRGIDSGRLSISWHSFSIPISTNDNPAGRALNRRLEFKFKKRQE</sequence>
<feature type="domain" description="OmpA-like" evidence="6">
    <location>
        <begin position="333"/>
        <end position="450"/>
    </location>
</feature>
<evidence type="ECO:0000256" key="5">
    <source>
        <dbReference type="SAM" id="SignalP"/>
    </source>
</evidence>
<gene>
    <name evidence="7" type="ORF">SAMN04487931_102173</name>
</gene>
<dbReference type="GO" id="GO:0009279">
    <property type="term" value="C:cell outer membrane"/>
    <property type="evidence" value="ECO:0007669"/>
    <property type="project" value="UniProtKB-SubCell"/>
</dbReference>
<protein>
    <submittedName>
        <fullName evidence="7">OmpA-OmpF porin, OOP family</fullName>
    </submittedName>
</protein>
<dbReference type="PROSITE" id="PS51257">
    <property type="entry name" value="PROKAR_LIPOPROTEIN"/>
    <property type="match status" value="1"/>
</dbReference>
<dbReference type="SUPFAM" id="SSF103088">
    <property type="entry name" value="OmpA-like"/>
    <property type="match status" value="1"/>
</dbReference>
<comment type="subcellular location">
    <subcellularLocation>
        <location evidence="1">Cell outer membrane</location>
    </subcellularLocation>
</comment>
<dbReference type="Gene3D" id="3.40.50.410">
    <property type="entry name" value="von Willebrand factor, type A domain"/>
    <property type="match status" value="1"/>
</dbReference>
<keyword evidence="8" id="KW-1185">Reference proteome</keyword>
<keyword evidence="2 4" id="KW-0472">Membrane</keyword>
<evidence type="ECO:0000256" key="4">
    <source>
        <dbReference type="PROSITE-ProRule" id="PRU00473"/>
    </source>
</evidence>
<dbReference type="InterPro" id="IPR036280">
    <property type="entry name" value="Multihaem_cyt_sf"/>
</dbReference>
<name>A0A1H2DTP3_9BACT</name>
<dbReference type="RefSeq" id="WP_092230395.1">
    <property type="nucleotide sequence ID" value="NZ_FNLL01000002.1"/>
</dbReference>
<proteinExistence type="predicted"/>
<dbReference type="InterPro" id="IPR050330">
    <property type="entry name" value="Bact_OuterMem_StrucFunc"/>
</dbReference>
<dbReference type="InterPro" id="IPR006665">
    <property type="entry name" value="OmpA-like"/>
</dbReference>
<dbReference type="Pfam" id="PF00691">
    <property type="entry name" value="OmpA"/>
    <property type="match status" value="1"/>
</dbReference>
<dbReference type="InterPro" id="IPR036737">
    <property type="entry name" value="OmpA-like_sf"/>
</dbReference>
<dbReference type="SUPFAM" id="SSF103647">
    <property type="entry name" value="TSP type-3 repeat"/>
    <property type="match status" value="1"/>
</dbReference>
<dbReference type="SUPFAM" id="SSF53300">
    <property type="entry name" value="vWA-like"/>
    <property type="match status" value="1"/>
</dbReference>
<evidence type="ECO:0000313" key="8">
    <source>
        <dbReference type="Proteomes" id="UP000199608"/>
    </source>
</evidence>
<dbReference type="AlphaFoldDB" id="A0A1H2DTP3"/>
<dbReference type="InterPro" id="IPR028974">
    <property type="entry name" value="TSP_type-3_rpt"/>
</dbReference>
<evidence type="ECO:0000256" key="3">
    <source>
        <dbReference type="ARBA" id="ARBA00023237"/>
    </source>
</evidence>
<keyword evidence="5" id="KW-0732">Signal</keyword>
<evidence type="ECO:0000256" key="2">
    <source>
        <dbReference type="ARBA" id="ARBA00023136"/>
    </source>
</evidence>
<dbReference type="GO" id="GO:0005509">
    <property type="term" value="F:calcium ion binding"/>
    <property type="evidence" value="ECO:0007669"/>
    <property type="project" value="InterPro"/>
</dbReference>
<dbReference type="Proteomes" id="UP000199608">
    <property type="component" value="Unassembled WGS sequence"/>
</dbReference>
<dbReference type="PROSITE" id="PS51123">
    <property type="entry name" value="OMPA_2"/>
    <property type="match status" value="1"/>
</dbReference>
<accession>A0A1H2DTP3</accession>
<dbReference type="SUPFAM" id="SSF48695">
    <property type="entry name" value="Multiheme cytochromes"/>
    <property type="match status" value="1"/>
</dbReference>
<organism evidence="7 8">
    <name type="scientific">Desulfobacula phenolica</name>
    <dbReference type="NCBI Taxonomy" id="90732"/>
    <lineage>
        <taxon>Bacteria</taxon>
        <taxon>Pseudomonadati</taxon>
        <taxon>Thermodesulfobacteriota</taxon>
        <taxon>Desulfobacteria</taxon>
        <taxon>Desulfobacterales</taxon>
        <taxon>Desulfobacteraceae</taxon>
        <taxon>Desulfobacula</taxon>
    </lineage>
</organism>
<feature type="chain" id="PRO_5011581251" evidence="5">
    <location>
        <begin position="23"/>
        <end position="451"/>
    </location>
</feature>
<evidence type="ECO:0000259" key="6">
    <source>
        <dbReference type="PROSITE" id="PS51123"/>
    </source>
</evidence>
<dbReference type="PANTHER" id="PTHR30329">
    <property type="entry name" value="STATOR ELEMENT OF FLAGELLAR MOTOR COMPLEX"/>
    <property type="match status" value="1"/>
</dbReference>
<dbReference type="InterPro" id="IPR036465">
    <property type="entry name" value="vWFA_dom_sf"/>
</dbReference>
<reference evidence="8" key="1">
    <citation type="submission" date="2016-10" db="EMBL/GenBank/DDBJ databases">
        <authorList>
            <person name="Varghese N."/>
            <person name="Submissions S."/>
        </authorList>
    </citation>
    <scope>NUCLEOTIDE SEQUENCE [LARGE SCALE GENOMIC DNA]</scope>
    <source>
        <strain evidence="8">DSM 3384</strain>
    </source>
</reference>
<dbReference type="Gene3D" id="3.30.1330.60">
    <property type="entry name" value="OmpA-like domain"/>
    <property type="match status" value="1"/>
</dbReference>
<dbReference type="CDD" id="cd07185">
    <property type="entry name" value="OmpA_C-like"/>
    <property type="match status" value="1"/>
</dbReference>
<dbReference type="PANTHER" id="PTHR30329:SF21">
    <property type="entry name" value="LIPOPROTEIN YIAD-RELATED"/>
    <property type="match status" value="1"/>
</dbReference>